<sequence length="646" mass="70326">MLFITPLRRSTLEMTAALEDVLGHAFDFVIVGGGTCGLTLAARLTEDLERSVLVLEAGPANLDDPNILTPALFGLHTNHPQYDWSFQTVPQKGAMGRSLYFGRGKGLGGTSAINLFQYHRPAKSDIDAFETLGNPGWNWDLLQKYYAKVETFVPPSVDHDTMKFDLNARGSEGPIGVGYAVTLSGLESPYHETLKNFGITREDEPFSGNTLGTWLTPLSVHPTKRIRSYAANMYYQPNAARPNLTVLVCAHVTKIRLKTNGGVSTAEAVCFRHSGNDYEVPVKKEVILSAGTVMSPQILELSGIGNPAMLGKVGIEVHVDLPGVGENVQEHIQSGSSYQIREDKEDAYNTFDCLSDPKFAAAQFAQYKSEGTGVCGMGPTCMTFASLSTIAPNDAERLQQALEQSIASRVASGACTPALEKQLRIQLARIERGEPELEMVLAQTFYTKPNPPEPGRKYITLQILLNHPISRGTIHVASNDPSQPPAIDPHYFESEHDLKMLVELIKFNRRLVQQEPLRSIVSGKLPEFRSLGPSTGLRKPDPLSDAEVNPGPDYQTDEQIGEWLKAHFTSTWHTAGSCSMLPLADGGVVDPQLKVYKTTNIRVIDISIIPLHVGAHTQATAYALGELGADIIKGKVLLGGDSAIAD</sequence>
<feature type="domain" description="Glucose-methanol-choline oxidoreductase N-terminal" evidence="12">
    <location>
        <begin position="104"/>
        <end position="127"/>
    </location>
</feature>
<protein>
    <submittedName>
        <fullName evidence="14">Alcohol oxidase</fullName>
    </submittedName>
</protein>
<evidence type="ECO:0000256" key="10">
    <source>
        <dbReference type="RuleBase" id="RU003968"/>
    </source>
</evidence>
<evidence type="ECO:0000313" key="15">
    <source>
        <dbReference type="Proteomes" id="UP001222325"/>
    </source>
</evidence>
<dbReference type="InterPro" id="IPR000172">
    <property type="entry name" value="GMC_OxRdtase_N"/>
</dbReference>
<evidence type="ECO:0000256" key="11">
    <source>
        <dbReference type="SAM" id="MobiDB-lite"/>
    </source>
</evidence>
<evidence type="ECO:0000256" key="9">
    <source>
        <dbReference type="PIRSR" id="PIRSR000137-2"/>
    </source>
</evidence>
<evidence type="ECO:0000256" key="7">
    <source>
        <dbReference type="ARBA" id="ARBA00023180"/>
    </source>
</evidence>
<comment type="similarity">
    <text evidence="2 10">Belongs to the GMC oxidoreductase family.</text>
</comment>
<evidence type="ECO:0000256" key="8">
    <source>
        <dbReference type="PIRSR" id="PIRSR000137-1"/>
    </source>
</evidence>
<accession>A0AAD6UB34</accession>
<dbReference type="Pfam" id="PF00732">
    <property type="entry name" value="GMC_oxred_N"/>
    <property type="match status" value="1"/>
</dbReference>
<dbReference type="Gene3D" id="3.50.50.60">
    <property type="entry name" value="FAD/NAD(P)-binding domain"/>
    <property type="match status" value="1"/>
</dbReference>
<dbReference type="PROSITE" id="PS00624">
    <property type="entry name" value="GMC_OXRED_2"/>
    <property type="match status" value="1"/>
</dbReference>
<feature type="binding site" evidence="9">
    <location>
        <position position="110"/>
    </location>
    <ligand>
        <name>FAD</name>
        <dbReference type="ChEBI" id="CHEBI:57692"/>
    </ligand>
</feature>
<keyword evidence="3 10" id="KW-0285">Flavoprotein</keyword>
<evidence type="ECO:0000256" key="1">
    <source>
        <dbReference type="ARBA" id="ARBA00001974"/>
    </source>
</evidence>
<dbReference type="SUPFAM" id="SSF54373">
    <property type="entry name" value="FAD-linked reductases, C-terminal domain"/>
    <property type="match status" value="1"/>
</dbReference>
<dbReference type="Pfam" id="PF05199">
    <property type="entry name" value="GMC_oxred_C"/>
    <property type="match status" value="1"/>
</dbReference>
<dbReference type="Gene3D" id="3.30.560.10">
    <property type="entry name" value="Glucose Oxidase, domain 3"/>
    <property type="match status" value="1"/>
</dbReference>
<evidence type="ECO:0000256" key="6">
    <source>
        <dbReference type="ARBA" id="ARBA00023002"/>
    </source>
</evidence>
<dbReference type="PROSITE" id="PS00623">
    <property type="entry name" value="GMC_OXRED_1"/>
    <property type="match status" value="1"/>
</dbReference>
<feature type="binding site" evidence="9">
    <location>
        <position position="252"/>
    </location>
    <ligand>
        <name>FAD</name>
        <dbReference type="ChEBI" id="CHEBI:57692"/>
    </ligand>
</feature>
<feature type="domain" description="Glucose-methanol-choline oxidoreductase N-terminal" evidence="13">
    <location>
        <begin position="291"/>
        <end position="305"/>
    </location>
</feature>
<dbReference type="SUPFAM" id="SSF51905">
    <property type="entry name" value="FAD/NAD(P)-binding domain"/>
    <property type="match status" value="1"/>
</dbReference>
<proteinExistence type="inferred from homology"/>
<feature type="active site" description="Proton donor" evidence="8">
    <location>
        <position position="573"/>
    </location>
</feature>
<dbReference type="PIRSF" id="PIRSF000137">
    <property type="entry name" value="Alcohol_oxidase"/>
    <property type="match status" value="1"/>
</dbReference>
<dbReference type="InterPro" id="IPR036188">
    <property type="entry name" value="FAD/NAD-bd_sf"/>
</dbReference>
<dbReference type="InterPro" id="IPR012132">
    <property type="entry name" value="GMC_OxRdtase"/>
</dbReference>
<dbReference type="Proteomes" id="UP001222325">
    <property type="component" value="Unassembled WGS sequence"/>
</dbReference>
<feature type="binding site" evidence="9">
    <location>
        <begin position="572"/>
        <end position="573"/>
    </location>
    <ligand>
        <name>FAD</name>
        <dbReference type="ChEBI" id="CHEBI:57692"/>
    </ligand>
</feature>
<dbReference type="InterPro" id="IPR007867">
    <property type="entry name" value="GMC_OxRtase_C"/>
</dbReference>
<keyword evidence="15" id="KW-1185">Reference proteome</keyword>
<dbReference type="PANTHER" id="PTHR11552">
    <property type="entry name" value="GLUCOSE-METHANOL-CHOLINE GMC OXIDOREDUCTASE"/>
    <property type="match status" value="1"/>
</dbReference>
<keyword evidence="5 9" id="KW-0274">FAD</keyword>
<evidence type="ECO:0000256" key="2">
    <source>
        <dbReference type="ARBA" id="ARBA00010790"/>
    </source>
</evidence>
<keyword evidence="4" id="KW-0732">Signal</keyword>
<comment type="caution">
    <text evidence="14">The sequence shown here is derived from an EMBL/GenBank/DDBJ whole genome shotgun (WGS) entry which is preliminary data.</text>
</comment>
<reference evidence="14" key="1">
    <citation type="submission" date="2023-03" db="EMBL/GenBank/DDBJ databases">
        <title>Massive genome expansion in bonnet fungi (Mycena s.s.) driven by repeated elements and novel gene families across ecological guilds.</title>
        <authorList>
            <consortium name="Lawrence Berkeley National Laboratory"/>
            <person name="Harder C.B."/>
            <person name="Miyauchi S."/>
            <person name="Viragh M."/>
            <person name="Kuo A."/>
            <person name="Thoen E."/>
            <person name="Andreopoulos B."/>
            <person name="Lu D."/>
            <person name="Skrede I."/>
            <person name="Drula E."/>
            <person name="Henrissat B."/>
            <person name="Morin E."/>
            <person name="Kohler A."/>
            <person name="Barry K."/>
            <person name="LaButti K."/>
            <person name="Morin E."/>
            <person name="Salamov A."/>
            <person name="Lipzen A."/>
            <person name="Mereny Z."/>
            <person name="Hegedus B."/>
            <person name="Baldrian P."/>
            <person name="Stursova M."/>
            <person name="Weitz H."/>
            <person name="Taylor A."/>
            <person name="Grigoriev I.V."/>
            <person name="Nagy L.G."/>
            <person name="Martin F."/>
            <person name="Kauserud H."/>
        </authorList>
    </citation>
    <scope>NUCLEOTIDE SEQUENCE</scope>
    <source>
        <strain evidence="14">CBHHK173m</strain>
    </source>
</reference>
<dbReference type="AlphaFoldDB" id="A0AAD6UB34"/>
<dbReference type="PANTHER" id="PTHR11552:SF201">
    <property type="entry name" value="GLUCOSE-METHANOL-CHOLINE OXIDOREDUCTASE N-TERMINAL DOMAIN-CONTAINING PROTEIN"/>
    <property type="match status" value="1"/>
</dbReference>
<evidence type="ECO:0000259" key="12">
    <source>
        <dbReference type="PROSITE" id="PS00623"/>
    </source>
</evidence>
<feature type="region of interest" description="Disordered" evidence="11">
    <location>
        <begin position="531"/>
        <end position="552"/>
    </location>
</feature>
<comment type="cofactor">
    <cofactor evidence="1 9">
        <name>FAD</name>
        <dbReference type="ChEBI" id="CHEBI:57692"/>
    </cofactor>
</comment>
<evidence type="ECO:0000256" key="5">
    <source>
        <dbReference type="ARBA" id="ARBA00022827"/>
    </source>
</evidence>
<dbReference type="GO" id="GO:0016614">
    <property type="term" value="F:oxidoreductase activity, acting on CH-OH group of donors"/>
    <property type="evidence" value="ECO:0007669"/>
    <property type="project" value="InterPro"/>
</dbReference>
<gene>
    <name evidence="14" type="ORF">B0H15DRAFT_905682</name>
</gene>
<dbReference type="EMBL" id="JARJCN010000018">
    <property type="protein sequence ID" value="KAJ7092320.1"/>
    <property type="molecule type" value="Genomic_DNA"/>
</dbReference>
<name>A0AAD6UB34_9AGAR</name>
<evidence type="ECO:0000256" key="4">
    <source>
        <dbReference type="ARBA" id="ARBA00022729"/>
    </source>
</evidence>
<keyword evidence="7" id="KW-0325">Glycoprotein</keyword>
<feature type="active site" description="Proton acceptor" evidence="8">
    <location>
        <position position="616"/>
    </location>
</feature>
<evidence type="ECO:0000259" key="13">
    <source>
        <dbReference type="PROSITE" id="PS00624"/>
    </source>
</evidence>
<keyword evidence="6" id="KW-0560">Oxidoreductase</keyword>
<evidence type="ECO:0000256" key="3">
    <source>
        <dbReference type="ARBA" id="ARBA00022630"/>
    </source>
</evidence>
<dbReference type="GO" id="GO:0050660">
    <property type="term" value="F:flavin adenine dinucleotide binding"/>
    <property type="evidence" value="ECO:0007669"/>
    <property type="project" value="InterPro"/>
</dbReference>
<evidence type="ECO:0000313" key="14">
    <source>
        <dbReference type="EMBL" id="KAJ7092320.1"/>
    </source>
</evidence>
<organism evidence="14 15">
    <name type="scientific">Mycena belliarum</name>
    <dbReference type="NCBI Taxonomy" id="1033014"/>
    <lineage>
        <taxon>Eukaryota</taxon>
        <taxon>Fungi</taxon>
        <taxon>Dikarya</taxon>
        <taxon>Basidiomycota</taxon>
        <taxon>Agaricomycotina</taxon>
        <taxon>Agaricomycetes</taxon>
        <taxon>Agaricomycetidae</taxon>
        <taxon>Agaricales</taxon>
        <taxon>Marasmiineae</taxon>
        <taxon>Mycenaceae</taxon>
        <taxon>Mycena</taxon>
    </lineage>
</organism>